<keyword evidence="3" id="KW-1185">Reference proteome</keyword>
<organism evidence="2 3">
    <name type="scientific">Batillaria attramentaria</name>
    <dbReference type="NCBI Taxonomy" id="370345"/>
    <lineage>
        <taxon>Eukaryota</taxon>
        <taxon>Metazoa</taxon>
        <taxon>Spiralia</taxon>
        <taxon>Lophotrochozoa</taxon>
        <taxon>Mollusca</taxon>
        <taxon>Gastropoda</taxon>
        <taxon>Caenogastropoda</taxon>
        <taxon>Sorbeoconcha</taxon>
        <taxon>Cerithioidea</taxon>
        <taxon>Batillariidae</taxon>
        <taxon>Batillaria</taxon>
    </lineage>
</organism>
<evidence type="ECO:0000313" key="2">
    <source>
        <dbReference type="EMBL" id="KAK7476353.1"/>
    </source>
</evidence>
<gene>
    <name evidence="2" type="ORF">BaRGS_00032412</name>
</gene>
<protein>
    <submittedName>
        <fullName evidence="2">Uncharacterized protein</fullName>
    </submittedName>
</protein>
<dbReference type="Proteomes" id="UP001519460">
    <property type="component" value="Unassembled WGS sequence"/>
</dbReference>
<feature type="non-terminal residue" evidence="2">
    <location>
        <position position="1"/>
    </location>
</feature>
<proteinExistence type="predicted"/>
<reference evidence="2 3" key="1">
    <citation type="journal article" date="2023" name="Sci. Data">
        <title>Genome assembly of the Korean intertidal mud-creeper Batillaria attramentaria.</title>
        <authorList>
            <person name="Patra A.K."/>
            <person name="Ho P.T."/>
            <person name="Jun S."/>
            <person name="Lee S.J."/>
            <person name="Kim Y."/>
            <person name="Won Y.J."/>
        </authorList>
    </citation>
    <scope>NUCLEOTIDE SEQUENCE [LARGE SCALE GENOMIC DNA]</scope>
    <source>
        <strain evidence="2">Wonlab-2016</strain>
    </source>
</reference>
<comment type="caution">
    <text evidence="2">The sequence shown here is derived from an EMBL/GenBank/DDBJ whole genome shotgun (WGS) entry which is preliminary data.</text>
</comment>
<dbReference type="AlphaFoldDB" id="A0ABD0JNS5"/>
<dbReference type="EMBL" id="JACVVK020000378">
    <property type="protein sequence ID" value="KAK7476353.1"/>
    <property type="molecule type" value="Genomic_DNA"/>
</dbReference>
<evidence type="ECO:0000313" key="3">
    <source>
        <dbReference type="Proteomes" id="UP001519460"/>
    </source>
</evidence>
<sequence length="111" mass="12232">ATQPCPTPAPSWHELSNTGEDKQVHGGEYVTLEGAARGVVNVTLADLRVADAGRCGAELLLFQRNACVGDYAMRPRILYVRRRCSMLNRLPVRLGWSQALAKMADFVHLLL</sequence>
<evidence type="ECO:0000256" key="1">
    <source>
        <dbReference type="SAM" id="MobiDB-lite"/>
    </source>
</evidence>
<name>A0ABD0JNS5_9CAEN</name>
<feature type="region of interest" description="Disordered" evidence="1">
    <location>
        <begin position="1"/>
        <end position="21"/>
    </location>
</feature>
<accession>A0ABD0JNS5</accession>